<dbReference type="PANTHER" id="PTHR43433">
    <property type="entry name" value="HYDROLASE, ALPHA/BETA FOLD FAMILY PROTEIN"/>
    <property type="match status" value="1"/>
</dbReference>
<dbReference type="AlphaFoldDB" id="A0A8D5ZLC3"/>
<dbReference type="Proteomes" id="UP000677436">
    <property type="component" value="Chromosome"/>
</dbReference>
<reference evidence="2" key="2">
    <citation type="journal article" date="2021" name="Microbiol. Resour. Announc.">
        <title>Complete Genome Sequence of Polycladomyces abyssicola JIR-001T, Isolated from Hemipelagic Sediment in Deep Seawater.</title>
        <authorList>
            <person name="Tsubouchi T."/>
            <person name="Kaneko Y."/>
        </authorList>
    </citation>
    <scope>NUCLEOTIDE SEQUENCE</scope>
    <source>
        <strain evidence="2">JIR-001</strain>
    </source>
</reference>
<dbReference type="Gene3D" id="3.40.50.1820">
    <property type="entry name" value="alpha/beta hydrolase"/>
    <property type="match status" value="1"/>
</dbReference>
<dbReference type="RefSeq" id="WP_212773861.1">
    <property type="nucleotide sequence ID" value="NZ_AP024601.1"/>
</dbReference>
<name>A0A8D5ZLC3_9BACL</name>
<dbReference type="InterPro" id="IPR029058">
    <property type="entry name" value="AB_hydrolase_fold"/>
</dbReference>
<evidence type="ECO:0000313" key="3">
    <source>
        <dbReference type="Proteomes" id="UP000677436"/>
    </source>
</evidence>
<keyword evidence="3" id="KW-1185">Reference proteome</keyword>
<gene>
    <name evidence="2" type="ORF">JIR001_02730</name>
</gene>
<evidence type="ECO:0000313" key="2">
    <source>
        <dbReference type="EMBL" id="BCU80490.1"/>
    </source>
</evidence>
<keyword evidence="2" id="KW-0378">Hydrolase</keyword>
<dbReference type="Pfam" id="PF12697">
    <property type="entry name" value="Abhydrolase_6"/>
    <property type="match status" value="1"/>
</dbReference>
<organism evidence="2 3">
    <name type="scientific">Polycladomyces abyssicola</name>
    <dbReference type="NCBI Taxonomy" id="1125966"/>
    <lineage>
        <taxon>Bacteria</taxon>
        <taxon>Bacillati</taxon>
        <taxon>Bacillota</taxon>
        <taxon>Bacilli</taxon>
        <taxon>Bacillales</taxon>
        <taxon>Thermoactinomycetaceae</taxon>
        <taxon>Polycladomyces</taxon>
    </lineage>
</organism>
<dbReference type="InterPro" id="IPR000073">
    <property type="entry name" value="AB_hydrolase_1"/>
</dbReference>
<proteinExistence type="predicted"/>
<reference evidence="2" key="1">
    <citation type="journal article" date="2013" name="Int. J. Syst. Evol. Microbiol.">
        <title>Polycladomyces abyssicola gen. nov., sp. nov., a thermophilic filamentous bacterium isolated from hemipelagic sediment.</title>
        <authorList>
            <person name="Tsubouchi T."/>
            <person name="Shimane Y."/>
            <person name="Mori K."/>
            <person name="Usui K."/>
            <person name="Hiraki T."/>
            <person name="Tame A."/>
            <person name="Uematsu K."/>
            <person name="Maruyama T."/>
            <person name="Hatada Y."/>
        </authorList>
    </citation>
    <scope>NUCLEOTIDE SEQUENCE</scope>
    <source>
        <strain evidence="2">JIR-001</strain>
    </source>
</reference>
<dbReference type="KEGG" id="pabs:JIR001_02730"/>
<sequence>MSGRIELNGVSLYVQSVGEGPTVVLLHGMPLDHRMWDETVRVLHRRYRVIRYDLRGAGRSGDGEGRFEHHDDLRALLEALEVDRASIVGISVGGKIAIDYALRYPDTVRSLVLINPGVSGYRWSDAFLANEREIQRLRKEGRLEQALERFLQTWVEGPFRKQSKVVPSVRRYVRQTVLDYWKRESKGMPHFPPAVDRLSEISVPTLVMRGDRDWEEIQTLAQRIASAIPQAELITMAGTGHLPPLEQPDSFHAHLLRFLERHAQS</sequence>
<dbReference type="PRINTS" id="PR00111">
    <property type="entry name" value="ABHYDROLASE"/>
</dbReference>
<evidence type="ECO:0000259" key="1">
    <source>
        <dbReference type="Pfam" id="PF12697"/>
    </source>
</evidence>
<dbReference type="PANTHER" id="PTHR43433:SF1">
    <property type="entry name" value="BLL5160 PROTEIN"/>
    <property type="match status" value="1"/>
</dbReference>
<protein>
    <submittedName>
        <fullName evidence="2">Alpha/beta hydrolase</fullName>
    </submittedName>
</protein>
<dbReference type="GO" id="GO:0016787">
    <property type="term" value="F:hydrolase activity"/>
    <property type="evidence" value="ECO:0007669"/>
    <property type="project" value="UniProtKB-KW"/>
</dbReference>
<dbReference type="InterPro" id="IPR050471">
    <property type="entry name" value="AB_hydrolase"/>
</dbReference>
<dbReference type="EMBL" id="AP024601">
    <property type="protein sequence ID" value="BCU80490.1"/>
    <property type="molecule type" value="Genomic_DNA"/>
</dbReference>
<accession>A0A8D5ZLC3</accession>
<dbReference type="SUPFAM" id="SSF53474">
    <property type="entry name" value="alpha/beta-Hydrolases"/>
    <property type="match status" value="1"/>
</dbReference>
<feature type="domain" description="AB hydrolase-1" evidence="1">
    <location>
        <begin position="23"/>
        <end position="251"/>
    </location>
</feature>